<name>A0ABT4GI17_9BACL</name>
<keyword evidence="3" id="KW-1185">Reference proteome</keyword>
<reference evidence="2 3" key="1">
    <citation type="submission" date="2022-05" db="EMBL/GenBank/DDBJ databases">
        <title>Genome Sequencing of Bee-Associated Microbes.</title>
        <authorList>
            <person name="Dunlap C."/>
        </authorList>
    </citation>
    <scope>NUCLEOTIDE SEQUENCE [LARGE SCALE GENOMIC DNA]</scope>
    <source>
        <strain evidence="2 3">NRRL B-14421</strain>
    </source>
</reference>
<sequence>MRVALFTDTFLPDVNGVAKTLGRWTRFLESKDVACKVFAPTSMTEGDNDPFRVERFYSIPFLLYPECRLAIPNPLNVRKSLHAFQPTIIHCATPFNLGLFGLHHARKHKTPLVASYHTHFDQYLSHYKIPWVEPTLWKYMQWFHQSCQKVYVPSKSTMEHLQDKGLSHLEIWSRGVDAERFQPIVDRKSVLGTYGVDPAKFVMLYVGRLAPEKSVEVALDSFHALPATIREDCHLIIAGDGPSSGILRECYGGDPRVTFTGFVQGTQLAELYAAADVFLFPSATETFGNVVLESMASGTTVIGAAAGGVQDTIEHEVTGLLCPSGDVAAFTQAIVRLYESLETRYRLAFAGREFALRQSWDHIFNRLLTSYEEVVYRTSANPSQMHANRMIR</sequence>
<comment type="caution">
    <text evidence="2">The sequence shown here is derived from an EMBL/GenBank/DDBJ whole genome shotgun (WGS) entry which is preliminary data.</text>
</comment>
<dbReference type="Proteomes" id="UP001527099">
    <property type="component" value="Unassembled WGS sequence"/>
</dbReference>
<dbReference type="Pfam" id="PF13692">
    <property type="entry name" value="Glyco_trans_1_4"/>
    <property type="match status" value="1"/>
</dbReference>
<dbReference type="PANTHER" id="PTHR45947">
    <property type="entry name" value="SULFOQUINOVOSYL TRANSFERASE SQD2"/>
    <property type="match status" value="1"/>
</dbReference>
<dbReference type="SUPFAM" id="SSF53756">
    <property type="entry name" value="UDP-Glycosyltransferase/glycogen phosphorylase"/>
    <property type="match status" value="1"/>
</dbReference>
<gene>
    <name evidence="2" type="ORF">M5X19_23080</name>
</gene>
<feature type="domain" description="Glycosyltransferase subfamily 4-like N-terminal" evidence="1">
    <location>
        <begin position="14"/>
        <end position="180"/>
    </location>
</feature>
<accession>A0ABT4GI17</accession>
<organism evidence="2 3">
    <name type="scientific">Paenibacillus alginolyticus</name>
    <dbReference type="NCBI Taxonomy" id="59839"/>
    <lineage>
        <taxon>Bacteria</taxon>
        <taxon>Bacillati</taxon>
        <taxon>Bacillota</taxon>
        <taxon>Bacilli</taxon>
        <taxon>Bacillales</taxon>
        <taxon>Paenibacillaceae</taxon>
        <taxon>Paenibacillus</taxon>
    </lineage>
</organism>
<dbReference type="Pfam" id="PF13439">
    <property type="entry name" value="Glyco_transf_4"/>
    <property type="match status" value="1"/>
</dbReference>
<evidence type="ECO:0000313" key="2">
    <source>
        <dbReference type="EMBL" id="MCY9695766.1"/>
    </source>
</evidence>
<evidence type="ECO:0000259" key="1">
    <source>
        <dbReference type="Pfam" id="PF13439"/>
    </source>
</evidence>
<dbReference type="EMBL" id="JAMDMX010000079">
    <property type="protein sequence ID" value="MCY9695766.1"/>
    <property type="molecule type" value="Genomic_DNA"/>
</dbReference>
<proteinExistence type="predicted"/>
<evidence type="ECO:0000313" key="3">
    <source>
        <dbReference type="Proteomes" id="UP001527099"/>
    </source>
</evidence>
<dbReference type="PANTHER" id="PTHR45947:SF3">
    <property type="entry name" value="SULFOQUINOVOSYL TRANSFERASE SQD2"/>
    <property type="match status" value="1"/>
</dbReference>
<dbReference type="InterPro" id="IPR050194">
    <property type="entry name" value="Glycosyltransferase_grp1"/>
</dbReference>
<dbReference type="CDD" id="cd03814">
    <property type="entry name" value="GT4-like"/>
    <property type="match status" value="1"/>
</dbReference>
<dbReference type="InterPro" id="IPR028098">
    <property type="entry name" value="Glyco_trans_4-like_N"/>
</dbReference>
<protein>
    <submittedName>
        <fullName evidence="2">Glycosyltransferase family 1 protein</fullName>
    </submittedName>
</protein>
<dbReference type="RefSeq" id="WP_268616969.1">
    <property type="nucleotide sequence ID" value="NZ_JAMDMX010000079.1"/>
</dbReference>
<dbReference type="Gene3D" id="3.40.50.2000">
    <property type="entry name" value="Glycogen Phosphorylase B"/>
    <property type="match status" value="2"/>
</dbReference>